<dbReference type="HOGENOM" id="CLU_1183380_0_0_9"/>
<dbReference type="GO" id="GO:0004180">
    <property type="term" value="F:carboxypeptidase activity"/>
    <property type="evidence" value="ECO:0007669"/>
    <property type="project" value="UniProtKB-KW"/>
</dbReference>
<dbReference type="STRING" id="394503.Ccel_3025"/>
<organism evidence="1 2">
    <name type="scientific">Ruminiclostridium cellulolyticum (strain ATCC 35319 / DSM 5812 / JCM 6584 / H10)</name>
    <name type="common">Clostridium cellulolyticum</name>
    <dbReference type="NCBI Taxonomy" id="394503"/>
    <lineage>
        <taxon>Bacteria</taxon>
        <taxon>Bacillati</taxon>
        <taxon>Bacillota</taxon>
        <taxon>Clostridia</taxon>
        <taxon>Eubacteriales</taxon>
        <taxon>Oscillospiraceae</taxon>
        <taxon>Ruminiclostridium</taxon>
    </lineage>
</organism>
<dbReference type="InterPro" id="IPR009045">
    <property type="entry name" value="Zn_M74/Hedgehog-like"/>
</dbReference>
<keyword evidence="1" id="KW-0378">Hydrolase</keyword>
<dbReference type="Proteomes" id="UP000001349">
    <property type="component" value="Chromosome"/>
</dbReference>
<dbReference type="AlphaFoldDB" id="B8I8Y5"/>
<keyword evidence="1" id="KW-0645">Protease</keyword>
<dbReference type="SUPFAM" id="SSF55166">
    <property type="entry name" value="Hedgehog/DD-peptidase"/>
    <property type="match status" value="1"/>
</dbReference>
<keyword evidence="1" id="KW-0121">Carboxypeptidase</keyword>
<dbReference type="OrthoDB" id="1738320at2"/>
<protein>
    <submittedName>
        <fullName evidence="1">Peptidase M15B and M15C DD-carboxypeptidase VanY/endolysin</fullName>
    </submittedName>
</protein>
<keyword evidence="2" id="KW-1185">Reference proteome</keyword>
<gene>
    <name evidence="1" type="ordered locus">Ccel_3025</name>
</gene>
<sequence>MASVKFKYLDEGTIYPKLIQAVNTLCAAKGKDCLCTSGYRSLAKQKLINAQSLAQRKSQGGFQKADGSVYTPDGKCWAAAYGKSNHCFCIAMDITDPWFNALTNAELKKYGLVKPMDHEPWHVQLIEHQGISQKQKESIRDGVLKGVDNGMDIKEFQAMTGLKTDGIAGPKTKAKAKEILQSCQEILGNNFKTAEDAIKATQSSPKLWLGLIKTLKYFDSFIMNIVNKMGGRT</sequence>
<accession>B8I8Y5</accession>
<dbReference type="RefSeq" id="WP_015926376.1">
    <property type="nucleotide sequence ID" value="NC_011898.1"/>
</dbReference>
<dbReference type="KEGG" id="cce:Ccel_3025"/>
<evidence type="ECO:0000313" key="2">
    <source>
        <dbReference type="Proteomes" id="UP000001349"/>
    </source>
</evidence>
<proteinExistence type="predicted"/>
<dbReference type="EMBL" id="CP001348">
    <property type="protein sequence ID" value="ACL77317.1"/>
    <property type="molecule type" value="Genomic_DNA"/>
</dbReference>
<reference evidence="1 2" key="1">
    <citation type="submission" date="2009-01" db="EMBL/GenBank/DDBJ databases">
        <title>Complete sequence of Clostridium cellulolyticum H10.</title>
        <authorList>
            <consortium name="US DOE Joint Genome Institute"/>
            <person name="Lucas S."/>
            <person name="Copeland A."/>
            <person name="Lapidus A."/>
            <person name="Glavina del Rio T."/>
            <person name="Dalin E."/>
            <person name="Tice H."/>
            <person name="Bruce D."/>
            <person name="Goodwin L."/>
            <person name="Pitluck S."/>
            <person name="Chertkov O."/>
            <person name="Saunders E."/>
            <person name="Brettin T."/>
            <person name="Detter J.C."/>
            <person name="Han C."/>
            <person name="Larimer F."/>
            <person name="Land M."/>
            <person name="Hauser L."/>
            <person name="Kyrpides N."/>
            <person name="Ivanova N."/>
            <person name="Zhou J."/>
            <person name="Richardson P."/>
        </authorList>
    </citation>
    <scope>NUCLEOTIDE SEQUENCE [LARGE SCALE GENOMIC DNA]</scope>
    <source>
        <strain evidence="2">ATCC 35319 / DSM 5812 / JCM 6584 / H10</strain>
    </source>
</reference>
<dbReference type="Gene3D" id="3.30.1380.10">
    <property type="match status" value="1"/>
</dbReference>
<evidence type="ECO:0000313" key="1">
    <source>
        <dbReference type="EMBL" id="ACL77317.1"/>
    </source>
</evidence>
<name>B8I8Y5_RUMCH</name>
<dbReference type="eggNOG" id="ENOG5033SRY">
    <property type="taxonomic scope" value="Bacteria"/>
</dbReference>